<keyword evidence="3" id="KW-1185">Reference proteome</keyword>
<accession>A0A1J1I489</accession>
<keyword evidence="1" id="KW-1133">Transmembrane helix</keyword>
<feature type="transmembrane region" description="Helical" evidence="1">
    <location>
        <begin position="38"/>
        <end position="59"/>
    </location>
</feature>
<reference evidence="2 3" key="1">
    <citation type="submission" date="2015-04" db="EMBL/GenBank/DDBJ databases">
        <authorList>
            <person name="Syromyatnikov M.Y."/>
            <person name="Popov V.N."/>
        </authorList>
    </citation>
    <scope>NUCLEOTIDE SEQUENCE [LARGE SCALE GENOMIC DNA]</scope>
</reference>
<organism evidence="2 3">
    <name type="scientific">Clunio marinus</name>
    <dbReference type="NCBI Taxonomy" id="568069"/>
    <lineage>
        <taxon>Eukaryota</taxon>
        <taxon>Metazoa</taxon>
        <taxon>Ecdysozoa</taxon>
        <taxon>Arthropoda</taxon>
        <taxon>Hexapoda</taxon>
        <taxon>Insecta</taxon>
        <taxon>Pterygota</taxon>
        <taxon>Neoptera</taxon>
        <taxon>Endopterygota</taxon>
        <taxon>Diptera</taxon>
        <taxon>Nematocera</taxon>
        <taxon>Chironomoidea</taxon>
        <taxon>Chironomidae</taxon>
        <taxon>Clunio</taxon>
    </lineage>
</organism>
<dbReference type="EMBL" id="CVRI01000040">
    <property type="protein sequence ID" value="CRK95120.1"/>
    <property type="molecule type" value="Genomic_DNA"/>
</dbReference>
<gene>
    <name evidence="2" type="ORF">CLUMA_CG008598</name>
</gene>
<evidence type="ECO:0000256" key="1">
    <source>
        <dbReference type="SAM" id="Phobius"/>
    </source>
</evidence>
<dbReference type="AlphaFoldDB" id="A0A1J1I489"/>
<feature type="transmembrane region" description="Helical" evidence="1">
    <location>
        <begin position="65"/>
        <end position="91"/>
    </location>
</feature>
<sequence>MINENENEKRRRIVKTNDVGLTFCSPSVKSRISHKQTYLGLGLLVIAVLFELAEATSFLEILPNMIYQLLLIFAAALLLWMALYHLCFLIYRKKRAKNSEASYVRNEGNDSEIN</sequence>
<evidence type="ECO:0000313" key="3">
    <source>
        <dbReference type="Proteomes" id="UP000183832"/>
    </source>
</evidence>
<evidence type="ECO:0000313" key="2">
    <source>
        <dbReference type="EMBL" id="CRK95120.1"/>
    </source>
</evidence>
<keyword evidence="1" id="KW-0472">Membrane</keyword>
<proteinExistence type="predicted"/>
<name>A0A1J1I489_9DIPT</name>
<keyword evidence="1" id="KW-0812">Transmembrane</keyword>
<dbReference type="Proteomes" id="UP000183832">
    <property type="component" value="Unassembled WGS sequence"/>
</dbReference>
<protein>
    <submittedName>
        <fullName evidence="2">CLUMA_CG008598, isoform A</fullName>
    </submittedName>
</protein>